<dbReference type="Pfam" id="PF16657">
    <property type="entry name" value="Malt_amylase_C"/>
    <property type="match status" value="1"/>
</dbReference>
<dbReference type="InterPro" id="IPR045857">
    <property type="entry name" value="O16G_dom_2"/>
</dbReference>
<dbReference type="OrthoDB" id="9806009at2"/>
<dbReference type="RefSeq" id="WP_127803835.1">
    <property type="nucleotide sequence ID" value="NZ_SACY01000003.1"/>
</dbReference>
<evidence type="ECO:0000313" key="2">
    <source>
        <dbReference type="EMBL" id="RVU24790.1"/>
    </source>
</evidence>
<dbReference type="Gene3D" id="3.20.20.80">
    <property type="entry name" value="Glycosidases"/>
    <property type="match status" value="1"/>
</dbReference>
<proteinExistence type="predicted"/>
<gene>
    <name evidence="2" type="ORF">EOJ36_07195</name>
</gene>
<dbReference type="SUPFAM" id="SSF51445">
    <property type="entry name" value="(Trans)glycosidases"/>
    <property type="match status" value="1"/>
</dbReference>
<dbReference type="EMBL" id="SACY01000003">
    <property type="protein sequence ID" value="RVU24790.1"/>
    <property type="molecule type" value="Genomic_DNA"/>
</dbReference>
<dbReference type="PANTHER" id="PTHR10357">
    <property type="entry name" value="ALPHA-AMYLASE FAMILY MEMBER"/>
    <property type="match status" value="1"/>
</dbReference>
<protein>
    <submittedName>
        <fullName evidence="2">Alpha-amylase</fullName>
    </submittedName>
</protein>
<sequence length="647" mass="74785">MYNITLTQHLQGLAKKFKLGKTANDQQFLTHFIANIDEIQAIFHMIYGQHPNYSTFFEQLLESIFETHAARSKALKERDEEKAKQGFWYLSNQLMGMSLYVDRFAGSLKGMKSKLDYLENLGVNYLHLMPIFESPEGESDGGYAVSDFRKVDKRFGSNKDLIDLQKELQAKNMYLMIDIVLNHTSHHHEWAKKAKAGNKEYQDYFYFYDDRKIPDQMDETMPEIFPESSPGSFTYIPEADKWAMTVFHHYQWDLNYTNPKVFLEMLSNVFHYGNLGVDVLRIDAPAFIWKEMGTTCQNLPKAHKLLQLIKLCTEVATPGMALLGEAIVAPAQIMEYFGTGRFVNHECDVAYNATQMAVQWDALATGDTRIMLAAQQELQKKPLGGTWITYTRCHDDIGLGYDDYMIEQAGFTPYLHRHYLKNYYGGIQTDSPAAGALFAVNPKTNDARISGSLASLCGLEKAKADKDSKKIQESIQKIILMQAQSFLLGGIPIIFYGDEVGYENDYSYLKDAGKSYDNRWMHRPIIDWKKNALAEKEGTFENQIFSATQKLIQIRKQFEAFGDYKNIEWLHSHNKSVVGYKRTLRKETFICLFNYSNQDQGLTYYVFEENGEKPKKVKDLWTNKNITISYDHDHLNFKPYQFYIFKL</sequence>
<reference evidence="2 3" key="1">
    <citation type="submission" date="2019-01" db="EMBL/GenBank/DDBJ databases">
        <authorList>
            <person name="Chen W.-M."/>
        </authorList>
    </citation>
    <scope>NUCLEOTIDE SEQUENCE [LARGE SCALE GENOMIC DNA]</scope>
    <source>
        <strain evidence="2 3">FSY-15</strain>
    </source>
</reference>
<evidence type="ECO:0000259" key="1">
    <source>
        <dbReference type="SMART" id="SM00642"/>
    </source>
</evidence>
<keyword evidence="3" id="KW-1185">Reference proteome</keyword>
<accession>A0A437PRD4</accession>
<dbReference type="Gene3D" id="3.90.400.10">
    <property type="entry name" value="Oligo-1,6-glucosidase, Domain 2"/>
    <property type="match status" value="1"/>
</dbReference>
<dbReference type="SMART" id="SM00642">
    <property type="entry name" value="Aamy"/>
    <property type="match status" value="1"/>
</dbReference>
<dbReference type="InterPro" id="IPR032091">
    <property type="entry name" value="Malt_amylase-like_C"/>
</dbReference>
<dbReference type="SUPFAM" id="SSF51011">
    <property type="entry name" value="Glycosyl hydrolase domain"/>
    <property type="match status" value="1"/>
</dbReference>
<dbReference type="AlphaFoldDB" id="A0A437PRD4"/>
<dbReference type="InterPro" id="IPR006047">
    <property type="entry name" value="GH13_cat_dom"/>
</dbReference>
<dbReference type="Gene3D" id="1.10.1740.10">
    <property type="match status" value="1"/>
</dbReference>
<dbReference type="InterPro" id="IPR017853">
    <property type="entry name" value="GH"/>
</dbReference>
<dbReference type="InterPro" id="IPR013780">
    <property type="entry name" value="Glyco_hydro_b"/>
</dbReference>
<comment type="caution">
    <text evidence="2">The sequence shown here is derived from an EMBL/GenBank/DDBJ whole genome shotgun (WGS) entry which is preliminary data.</text>
</comment>
<dbReference type="PANTHER" id="PTHR10357:SF213">
    <property type="entry name" value="ALPHA AMYLASE CATALYTIC REGION"/>
    <property type="match status" value="1"/>
</dbReference>
<evidence type="ECO:0000313" key="3">
    <source>
        <dbReference type="Proteomes" id="UP000282832"/>
    </source>
</evidence>
<dbReference type="Proteomes" id="UP000282832">
    <property type="component" value="Unassembled WGS sequence"/>
</dbReference>
<organism evidence="2 3">
    <name type="scientific">Sandaracinomonas limnophila</name>
    <dbReference type="NCBI Taxonomy" id="1862386"/>
    <lineage>
        <taxon>Bacteria</taxon>
        <taxon>Pseudomonadati</taxon>
        <taxon>Bacteroidota</taxon>
        <taxon>Cytophagia</taxon>
        <taxon>Cytophagales</taxon>
        <taxon>Flectobacillaceae</taxon>
        <taxon>Sandaracinomonas</taxon>
    </lineage>
</organism>
<dbReference type="Gene3D" id="2.60.40.1180">
    <property type="entry name" value="Golgi alpha-mannosidase II"/>
    <property type="match status" value="1"/>
</dbReference>
<dbReference type="GO" id="GO:0047669">
    <property type="term" value="F:amylosucrase activity"/>
    <property type="evidence" value="ECO:0007669"/>
    <property type="project" value="InterPro"/>
</dbReference>
<dbReference type="Pfam" id="PF00128">
    <property type="entry name" value="Alpha-amylase"/>
    <property type="match status" value="1"/>
</dbReference>
<name>A0A437PRD4_9BACT</name>
<dbReference type="CDD" id="cd11324">
    <property type="entry name" value="AmyAc_Amylosucrase"/>
    <property type="match status" value="1"/>
</dbReference>
<dbReference type="GO" id="GO:0005975">
    <property type="term" value="P:carbohydrate metabolic process"/>
    <property type="evidence" value="ECO:0007669"/>
    <property type="project" value="InterPro"/>
</dbReference>
<feature type="domain" description="Glycosyl hydrolase family 13 catalytic" evidence="1">
    <location>
        <begin position="98"/>
        <end position="555"/>
    </location>
</feature>
<dbReference type="InterPro" id="IPR044077">
    <property type="entry name" value="Amylosucrase"/>
</dbReference>